<name>A0A378VPB2_NEILA</name>
<accession>A0A378VPB2</accession>
<dbReference type="AlphaFoldDB" id="A0A378VPB2"/>
<dbReference type="EMBL" id="UGRO01000002">
    <property type="protein sequence ID" value="SUA18078.1"/>
    <property type="molecule type" value="Genomic_DNA"/>
</dbReference>
<evidence type="ECO:0000313" key="1">
    <source>
        <dbReference type="EMBL" id="SUA18078.1"/>
    </source>
</evidence>
<gene>
    <name evidence="1" type="ORF">NCTC10616_01798</name>
</gene>
<reference evidence="1 2" key="1">
    <citation type="submission" date="2018-06" db="EMBL/GenBank/DDBJ databases">
        <authorList>
            <consortium name="Pathogen Informatics"/>
            <person name="Doyle S."/>
        </authorList>
    </citation>
    <scope>NUCLEOTIDE SEQUENCE [LARGE SCALE GENOMIC DNA]</scope>
    <source>
        <strain evidence="1 2">NCTC10616</strain>
    </source>
</reference>
<sequence length="148" mass="16817">MQRQTPGIVALAEDNREDAAVRIGCVVSVPVWAGRNVRFFCSDAFEYPSDSVSLQRVFLFGRKSIPPIKKAFCPTGRLVPAVSQNFALMRPIGRDGLQTALFCRFTGGIRASYRWAEAARHIPWFSVCRQVRRLRRRNPKNNPRAPRL</sequence>
<proteinExistence type="predicted"/>
<evidence type="ECO:0000313" key="2">
    <source>
        <dbReference type="Proteomes" id="UP000254193"/>
    </source>
</evidence>
<keyword evidence="2" id="KW-1185">Reference proteome</keyword>
<protein>
    <submittedName>
        <fullName evidence="1">Group II decarboxylase family protein</fullName>
    </submittedName>
</protein>
<dbReference type="Proteomes" id="UP000254193">
    <property type="component" value="Unassembled WGS sequence"/>
</dbReference>
<organism evidence="1 2">
    <name type="scientific">Neisseria lactamica</name>
    <dbReference type="NCBI Taxonomy" id="486"/>
    <lineage>
        <taxon>Bacteria</taxon>
        <taxon>Pseudomonadati</taxon>
        <taxon>Pseudomonadota</taxon>
        <taxon>Betaproteobacteria</taxon>
        <taxon>Neisseriales</taxon>
        <taxon>Neisseriaceae</taxon>
        <taxon>Neisseria</taxon>
    </lineage>
</organism>